<sequence length="83" mass="8862">MQDHQPTSGAAEASTTITVRYTQGTYVARAKGHKATASCVHCTDTAAKSLARKLGYDPEQHWAGTTHGPKGSVYLFVRGEVQA</sequence>
<dbReference type="EMBL" id="FNYO01000022">
    <property type="protein sequence ID" value="SEI82668.1"/>
    <property type="molecule type" value="Genomic_DNA"/>
</dbReference>
<name>A0A1H6TRJ7_9GAMM</name>
<proteinExistence type="predicted"/>
<accession>A0A1H6TRJ7</accession>
<evidence type="ECO:0000313" key="1">
    <source>
        <dbReference type="EMBL" id="SEI82668.1"/>
    </source>
</evidence>
<dbReference type="RefSeq" id="WP_090899311.1">
    <property type="nucleotide sequence ID" value="NZ_FNYO01000022.1"/>
</dbReference>
<protein>
    <submittedName>
        <fullName evidence="1">Uncharacterized protein</fullName>
    </submittedName>
</protein>
<gene>
    <name evidence="1" type="ORF">SAMN04244579_02138</name>
</gene>
<reference evidence="1 2" key="1">
    <citation type="submission" date="2016-10" db="EMBL/GenBank/DDBJ databases">
        <authorList>
            <person name="de Groot N.N."/>
        </authorList>
    </citation>
    <scope>NUCLEOTIDE SEQUENCE [LARGE SCALE GENOMIC DNA]</scope>
    <source>
        <strain evidence="1 2">DSM 1041</strain>
    </source>
</reference>
<dbReference type="STRING" id="170623.SAMN04244579_02138"/>
<dbReference type="AlphaFoldDB" id="A0A1H6TRJ7"/>
<dbReference type="Proteomes" id="UP000199005">
    <property type="component" value="Unassembled WGS sequence"/>
</dbReference>
<evidence type="ECO:0000313" key="2">
    <source>
        <dbReference type="Proteomes" id="UP000199005"/>
    </source>
</evidence>
<organism evidence="1 2">
    <name type="scientific">Azotobacter beijerinckii</name>
    <dbReference type="NCBI Taxonomy" id="170623"/>
    <lineage>
        <taxon>Bacteria</taxon>
        <taxon>Pseudomonadati</taxon>
        <taxon>Pseudomonadota</taxon>
        <taxon>Gammaproteobacteria</taxon>
        <taxon>Pseudomonadales</taxon>
        <taxon>Pseudomonadaceae</taxon>
        <taxon>Azotobacter</taxon>
    </lineage>
</organism>